<protein>
    <submittedName>
        <fullName evidence="2">Hypothetical_protein</fullName>
    </submittedName>
</protein>
<dbReference type="EMBL" id="CATOUU010001169">
    <property type="protein sequence ID" value="CAI9975642.1"/>
    <property type="molecule type" value="Genomic_DNA"/>
</dbReference>
<name>A0AA86V471_9EUKA</name>
<proteinExistence type="predicted"/>
<accession>A0AA86V471</accession>
<evidence type="ECO:0000313" key="1">
    <source>
        <dbReference type="EMBL" id="CAI9975642.1"/>
    </source>
</evidence>
<gene>
    <name evidence="1" type="ORF">HINF_LOCUS63287</name>
    <name evidence="2" type="ORF">HINF_LOCUS9673</name>
</gene>
<reference evidence="1" key="1">
    <citation type="submission" date="2023-06" db="EMBL/GenBank/DDBJ databases">
        <authorList>
            <person name="Kurt Z."/>
        </authorList>
    </citation>
    <scope>NUCLEOTIDE SEQUENCE</scope>
</reference>
<evidence type="ECO:0000313" key="2">
    <source>
        <dbReference type="EMBL" id="CAL5986970.1"/>
    </source>
</evidence>
<dbReference type="Proteomes" id="UP001642409">
    <property type="component" value="Unassembled WGS sequence"/>
</dbReference>
<reference evidence="2 3" key="2">
    <citation type="submission" date="2024-07" db="EMBL/GenBank/DDBJ databases">
        <authorList>
            <person name="Akdeniz Z."/>
        </authorList>
    </citation>
    <scope>NUCLEOTIDE SEQUENCE [LARGE SCALE GENOMIC DNA]</scope>
</reference>
<evidence type="ECO:0000313" key="3">
    <source>
        <dbReference type="Proteomes" id="UP001642409"/>
    </source>
</evidence>
<dbReference type="EMBL" id="CAXDID020000020">
    <property type="protein sequence ID" value="CAL5986970.1"/>
    <property type="molecule type" value="Genomic_DNA"/>
</dbReference>
<keyword evidence="3" id="KW-1185">Reference proteome</keyword>
<sequence length="1373" mass="159910">MKHFIQVYAKPQTTTLRLHLQKSMEINISSTESALFDFLSCLKSPINLEYDSYADKLLNCSNLIHDNILQLVKRLTVMQLQIQNNQLIINLPFSVPIIQICKCDPISLAETILSLQIKENIQFIDQINADNESSILLSKMAKNKNEKCQNATLLLKLITQNSILSQKRIEKIILQKSKKYPIIIRWTFYNDYSCAKIKFDLNENGFQQAIALESPQVELDAKLFSFFENLKQSSNPILNNAWEHIKRNASLKSYTQQYIDSDLDEFEKYFETREILGIKSDDTSSSITISVKMINDKIVFQSNPVQEISYNQTILLKTIEKYCICYQQVMLQVDHSVRLMLEGAFVGKMTAKRCRAKDENQNEIIFSNSKNWKMQEESNQRDLNYIKDQIACLYQIQNKNNQIDIIKEQISEKGARIELNCCYKYQKLRIFAQQYNIIEIPVDQNKLKDVILQISKQYEFVTLRIDAMIQNMMRNLTFKKGELNNCTVTYKNSRIPLRLEKEEKQPDIAQEVVDLTDDKPIVLFSANQQEKQPDVQQPQIRTEPVDLKKYRSQYTITGSSYNVTFMNEFGQIVATLPTGQTKSFKDVLSIQEFLIDVALDSRVKDLVVRSDNKSGQLILQIQPDTTLVKKLLLYVNQKIINMLEPFTLKNLKILFEKSYVKIESKLKGAELWQSITEQQKPTRKQLKDAGAVFKDSVSADYFDMFGIAADTAALSTYLGDKQFTTIQCDLVLLLADYFAISRMNKKTFKIMNPINLDQIKHLLPPNCEPAMNDDIIALFVHKIELIHQKTYCLQHAVQMVIKNIPKDQEQFENIGLVTINAIQKMIGPHAMNEAYREQIRKYLKESNINMIPNAHINNVFGQAIEITDLLPFYIQKQKFNYEQLNSIKTQCIMGILNEHIIKFANEYTSQLIGTYLTKNYKTLDPQYISNGVLQYLTEKNNLNADNLIQYGLITLEQLVKLLLDKYQLPVELIRNLLSANLKSFDLDVTTAMGVKLNIKNVCTHVLRDSQSITYSDKFKSTQQLEIDQFMQFIKQNYVIKIHSYKNLDYLYFQLAEKSGKILTRPLLEQLGAVTLNNIRAHYKQTLIQDNQVYAPKQFTKLIKEFLQQNNMSVQTVKIGAVSLHHVFADLFEVNNVPDFSNLFQDYTSQFTQLFIKCRYIPVQITTNELYVELARHFRISLQSATKQQLSLVNIDTVTDMFNLSFKSWEEYQEFASQFKSFLTKMMVKFDPVDCSLYNVITCDLNPKIFEKYQSVNYKQHIDSFLKPMKVIKGEKQEMYGLLQKYIQNSYQRLKVNQFNESDFPAITGMHTKAQFIEKLQVKQYDQQYYFFKQLEQSLQRLEVKLYTVFFKLGLKWYGVNVYPLVDEALIIKK</sequence>
<comment type="caution">
    <text evidence="1">The sequence shown here is derived from an EMBL/GenBank/DDBJ whole genome shotgun (WGS) entry which is preliminary data.</text>
</comment>
<organism evidence="1">
    <name type="scientific">Hexamita inflata</name>
    <dbReference type="NCBI Taxonomy" id="28002"/>
    <lineage>
        <taxon>Eukaryota</taxon>
        <taxon>Metamonada</taxon>
        <taxon>Diplomonadida</taxon>
        <taxon>Hexamitidae</taxon>
        <taxon>Hexamitinae</taxon>
        <taxon>Hexamita</taxon>
    </lineage>
</organism>